<evidence type="ECO:0000256" key="6">
    <source>
        <dbReference type="ARBA" id="ARBA00023134"/>
    </source>
</evidence>
<organism evidence="10 11">
    <name type="scientific">Thermogemmatispora aurantia</name>
    <dbReference type="NCBI Taxonomy" id="2045279"/>
    <lineage>
        <taxon>Bacteria</taxon>
        <taxon>Bacillati</taxon>
        <taxon>Chloroflexota</taxon>
        <taxon>Ktedonobacteria</taxon>
        <taxon>Thermogemmatisporales</taxon>
        <taxon>Thermogemmatisporaceae</taxon>
        <taxon>Thermogemmatispora</taxon>
    </lineage>
</organism>
<evidence type="ECO:0000313" key="10">
    <source>
        <dbReference type="EMBL" id="GER83293.1"/>
    </source>
</evidence>
<feature type="domain" description="MobA-like NTP transferase" evidence="9">
    <location>
        <begin position="45"/>
        <end position="206"/>
    </location>
</feature>
<dbReference type="GO" id="GO:0046872">
    <property type="term" value="F:metal ion binding"/>
    <property type="evidence" value="ECO:0007669"/>
    <property type="project" value="UniProtKB-KW"/>
</dbReference>
<comment type="catalytic activity">
    <reaction evidence="8">
        <text>Mo-molybdopterin + GTP + H(+) = Mo-molybdopterin guanine dinucleotide + diphosphate</text>
        <dbReference type="Rhea" id="RHEA:34243"/>
        <dbReference type="ChEBI" id="CHEBI:15378"/>
        <dbReference type="ChEBI" id="CHEBI:33019"/>
        <dbReference type="ChEBI" id="CHEBI:37565"/>
        <dbReference type="ChEBI" id="CHEBI:71302"/>
        <dbReference type="ChEBI" id="CHEBI:71310"/>
        <dbReference type="EC" id="2.7.7.77"/>
    </reaction>
</comment>
<comment type="similarity">
    <text evidence="8">Belongs to the MobA family.</text>
</comment>
<keyword evidence="10" id="KW-0548">Nucleotidyltransferase</keyword>
<keyword evidence="6 8" id="KW-0342">GTP-binding</keyword>
<keyword evidence="2 8" id="KW-0808">Transferase</keyword>
<keyword evidence="11" id="KW-1185">Reference proteome</keyword>
<keyword evidence="5 8" id="KW-0460">Magnesium</keyword>
<feature type="binding site" evidence="8">
    <location>
        <position position="60"/>
    </location>
    <ligand>
        <name>GTP</name>
        <dbReference type="ChEBI" id="CHEBI:37565"/>
    </ligand>
</feature>
<dbReference type="InterPro" id="IPR013482">
    <property type="entry name" value="Molybde_CF_guanTrfase"/>
</dbReference>
<dbReference type="AlphaFoldDB" id="A0A5J4K6X1"/>
<feature type="binding site" evidence="8">
    <location>
        <begin position="48"/>
        <end position="50"/>
    </location>
    <ligand>
        <name>GTP</name>
        <dbReference type="ChEBI" id="CHEBI:37565"/>
    </ligand>
</feature>
<dbReference type="InterPro" id="IPR029044">
    <property type="entry name" value="Nucleotide-diphossugar_trans"/>
</dbReference>
<dbReference type="RefSeq" id="WP_151728083.1">
    <property type="nucleotide sequence ID" value="NZ_BKZV01000002.1"/>
</dbReference>
<dbReference type="EC" id="2.7.7.77" evidence="8"/>
<dbReference type="GO" id="GO:0005525">
    <property type="term" value="F:GTP binding"/>
    <property type="evidence" value="ECO:0007669"/>
    <property type="project" value="UniProtKB-UniRule"/>
</dbReference>
<evidence type="ECO:0000256" key="2">
    <source>
        <dbReference type="ARBA" id="ARBA00022679"/>
    </source>
</evidence>
<dbReference type="Pfam" id="PF12804">
    <property type="entry name" value="NTP_transf_3"/>
    <property type="match status" value="1"/>
</dbReference>
<dbReference type="PANTHER" id="PTHR19136:SF81">
    <property type="entry name" value="MOLYBDENUM COFACTOR GUANYLYLTRANSFERASE"/>
    <property type="match status" value="1"/>
</dbReference>
<proteinExistence type="inferred from homology"/>
<keyword evidence="1 8" id="KW-0963">Cytoplasm</keyword>
<comment type="caution">
    <text evidence="8">Lacks conserved residue(s) required for the propagation of feature annotation.</text>
</comment>
<dbReference type="EMBL" id="BKZV01000002">
    <property type="protein sequence ID" value="GER83293.1"/>
    <property type="molecule type" value="Genomic_DNA"/>
</dbReference>
<dbReference type="HAMAP" id="MF_00316">
    <property type="entry name" value="MobA"/>
    <property type="match status" value="1"/>
</dbReference>
<comment type="cofactor">
    <cofactor evidence="8">
        <name>Mg(2+)</name>
        <dbReference type="ChEBI" id="CHEBI:18420"/>
    </cofactor>
</comment>
<dbReference type="CDD" id="cd02503">
    <property type="entry name" value="MobA"/>
    <property type="match status" value="1"/>
</dbReference>
<evidence type="ECO:0000256" key="4">
    <source>
        <dbReference type="ARBA" id="ARBA00022741"/>
    </source>
</evidence>
<dbReference type="Proteomes" id="UP000334820">
    <property type="component" value="Unassembled WGS sequence"/>
</dbReference>
<evidence type="ECO:0000256" key="3">
    <source>
        <dbReference type="ARBA" id="ARBA00022723"/>
    </source>
</evidence>
<keyword evidence="4 8" id="KW-0547">Nucleotide-binding</keyword>
<dbReference type="GO" id="GO:0005737">
    <property type="term" value="C:cytoplasm"/>
    <property type="evidence" value="ECO:0007669"/>
    <property type="project" value="UniProtKB-SubCell"/>
</dbReference>
<evidence type="ECO:0000313" key="11">
    <source>
        <dbReference type="Proteomes" id="UP000334820"/>
    </source>
</evidence>
<comment type="domain">
    <text evidence="8">The N-terminal domain determines nucleotide recognition and specific binding, while the C-terminal domain determines the specific binding to the target protein.</text>
</comment>
<dbReference type="SUPFAM" id="SSF53448">
    <property type="entry name" value="Nucleotide-diphospho-sugar transferases"/>
    <property type="match status" value="1"/>
</dbReference>
<name>A0A5J4K6X1_9CHLR</name>
<protein>
    <recommendedName>
        <fullName evidence="8">Probable molybdenum cofactor guanylyltransferase</fullName>
        <shortName evidence="8">MoCo guanylyltransferase</shortName>
        <ecNumber evidence="8">2.7.7.77</ecNumber>
    </recommendedName>
    <alternativeName>
        <fullName evidence="8">GTP:molybdopterin guanylyltransferase</fullName>
    </alternativeName>
    <alternativeName>
        <fullName evidence="8">Mo-MPT guanylyltransferase</fullName>
    </alternativeName>
    <alternativeName>
        <fullName evidence="8">Molybdopterin guanylyltransferase</fullName>
    </alternativeName>
    <alternativeName>
        <fullName evidence="8">Molybdopterin-guanine dinucleotide synthase</fullName>
        <shortName evidence="8">MGD synthase</shortName>
    </alternativeName>
</protein>
<dbReference type="Gene3D" id="3.90.550.10">
    <property type="entry name" value="Spore Coat Polysaccharide Biosynthesis Protein SpsA, Chain A"/>
    <property type="match status" value="1"/>
</dbReference>
<gene>
    <name evidence="8" type="primary">mobA</name>
    <name evidence="10" type="ORF">KTAU_19300</name>
</gene>
<dbReference type="PANTHER" id="PTHR19136">
    <property type="entry name" value="MOLYBDENUM COFACTOR GUANYLYLTRANSFERASE"/>
    <property type="match status" value="1"/>
</dbReference>
<feature type="binding site" evidence="8">
    <location>
        <position position="116"/>
    </location>
    <ligand>
        <name>GTP</name>
        <dbReference type="ChEBI" id="CHEBI:37565"/>
    </ligand>
</feature>
<keyword evidence="3 8" id="KW-0479">Metal-binding</keyword>
<dbReference type="GO" id="GO:0006777">
    <property type="term" value="P:Mo-molybdopterin cofactor biosynthetic process"/>
    <property type="evidence" value="ECO:0007669"/>
    <property type="project" value="UniProtKB-KW"/>
</dbReference>
<evidence type="ECO:0000256" key="8">
    <source>
        <dbReference type="HAMAP-Rule" id="MF_00316"/>
    </source>
</evidence>
<evidence type="ECO:0000256" key="5">
    <source>
        <dbReference type="ARBA" id="ARBA00022842"/>
    </source>
</evidence>
<feature type="binding site" evidence="8">
    <location>
        <position position="145"/>
    </location>
    <ligand>
        <name>Mg(2+)</name>
        <dbReference type="ChEBI" id="CHEBI:18420"/>
    </ligand>
</feature>
<reference evidence="10 11" key="1">
    <citation type="journal article" date="2019" name="Int. J. Syst. Evol. Microbiol.">
        <title>Thermogemmatispora aurantia sp. nov. and Thermogemmatispora argillosa sp. nov., within the class Ktedonobacteria, and emended description of the genus Thermogemmatispora.</title>
        <authorList>
            <person name="Zheng Y."/>
            <person name="Wang C.M."/>
            <person name="Sakai Y."/>
            <person name="Abe K."/>
            <person name="Yokota A."/>
            <person name="Yabe S."/>
        </authorList>
    </citation>
    <scope>NUCLEOTIDE SEQUENCE [LARGE SCALE GENOMIC DNA]</scope>
    <source>
        <strain evidence="10 11">A1-2</strain>
    </source>
</reference>
<evidence type="ECO:0000259" key="9">
    <source>
        <dbReference type="Pfam" id="PF12804"/>
    </source>
</evidence>
<sequence length="251" mass="27464">MLESYRVRANLGQPAMTYTHLLMMKKLRPAAPQRVSAPVPPAAACLILAGGRSQRMGYDKALLPLPAAEEKGQTFLGRLARLALAQTPEVLVVVRDQSSAACYADQLPAAVRLVVDLVPDQGPLMGLYSGLLAIRAPQAVALAVDQPLLHPQLLAWLLGLPAHDERLAIPLVGQRPQVLLARYPRSLVSVIAALLSRGQRNPRSLLTVAPVRWLSEEELRPLDPELRSFLNVNTIQDWQILEEQLSEGRGQ</sequence>
<dbReference type="GO" id="GO:0061603">
    <property type="term" value="F:molybdenum cofactor guanylyltransferase activity"/>
    <property type="evidence" value="ECO:0007669"/>
    <property type="project" value="UniProtKB-EC"/>
</dbReference>
<feature type="binding site" evidence="8">
    <location>
        <position position="145"/>
    </location>
    <ligand>
        <name>GTP</name>
        <dbReference type="ChEBI" id="CHEBI:37565"/>
    </ligand>
</feature>
<comment type="subcellular location">
    <subcellularLocation>
        <location evidence="8">Cytoplasm</location>
    </subcellularLocation>
</comment>
<keyword evidence="7 8" id="KW-0501">Molybdenum cofactor biosynthesis</keyword>
<evidence type="ECO:0000256" key="1">
    <source>
        <dbReference type="ARBA" id="ARBA00022490"/>
    </source>
</evidence>
<comment type="function">
    <text evidence="8">Transfers a GMP moiety from GTP to Mo-molybdopterin (Mo-MPT) cofactor (Moco or molybdenum cofactor) to form Mo-molybdopterin guanine dinucleotide (Mo-MGD) cofactor.</text>
</comment>
<comment type="caution">
    <text evidence="10">The sequence shown here is derived from an EMBL/GenBank/DDBJ whole genome shotgun (WGS) entry which is preliminary data.</text>
</comment>
<evidence type="ECO:0000256" key="7">
    <source>
        <dbReference type="ARBA" id="ARBA00023150"/>
    </source>
</evidence>
<dbReference type="InterPro" id="IPR025877">
    <property type="entry name" value="MobA-like_NTP_Trfase"/>
</dbReference>
<accession>A0A5J4K6X1</accession>